<proteinExistence type="predicted"/>
<dbReference type="AlphaFoldDB" id="A0A8J8NRY8"/>
<organism evidence="2 3">
    <name type="scientific">Halteria grandinella</name>
    <dbReference type="NCBI Taxonomy" id="5974"/>
    <lineage>
        <taxon>Eukaryota</taxon>
        <taxon>Sar</taxon>
        <taxon>Alveolata</taxon>
        <taxon>Ciliophora</taxon>
        <taxon>Intramacronucleata</taxon>
        <taxon>Spirotrichea</taxon>
        <taxon>Stichotrichia</taxon>
        <taxon>Sporadotrichida</taxon>
        <taxon>Halteriidae</taxon>
        <taxon>Halteria</taxon>
    </lineage>
</organism>
<feature type="region of interest" description="Disordered" evidence="1">
    <location>
        <begin position="243"/>
        <end position="265"/>
    </location>
</feature>
<reference evidence="2" key="1">
    <citation type="submission" date="2019-06" db="EMBL/GenBank/DDBJ databases">
        <authorList>
            <person name="Zheng W."/>
        </authorList>
    </citation>
    <scope>NUCLEOTIDE SEQUENCE</scope>
    <source>
        <strain evidence="2">QDHG01</strain>
    </source>
</reference>
<gene>
    <name evidence="2" type="ORF">FGO68_gene415</name>
</gene>
<feature type="compositionally biased region" description="Polar residues" evidence="1">
    <location>
        <begin position="125"/>
        <end position="138"/>
    </location>
</feature>
<dbReference type="EMBL" id="RRYP01009430">
    <property type="protein sequence ID" value="TNV79076.1"/>
    <property type="molecule type" value="Genomic_DNA"/>
</dbReference>
<comment type="caution">
    <text evidence="2">The sequence shown here is derived from an EMBL/GenBank/DDBJ whole genome shotgun (WGS) entry which is preliminary data.</text>
</comment>
<evidence type="ECO:0000256" key="1">
    <source>
        <dbReference type="SAM" id="MobiDB-lite"/>
    </source>
</evidence>
<sequence length="426" mass="48901">MFETQRYDMLYCHALKDQPMEQSPMTIDNSSTSIQKPVQVPSQRTFGLINIPILRRPRIYSQVNLKKKQQLIKSLVPSNQLDSIDPKSILASSTDLAWLQSTRPDTSSSSLSRMRLQASKEESRCNTAQQANPRRATLNQENEEPMIVNVDAIDTLMYQRPSKRPTTAAITRKRLITQKQSQFLIEQSRFSQAIGTQSMVIQDQESSENKSDIKSALAISRNENVETRYRTNVRSLLNCRLNQRKRTQQQKQERDSEERSIEKMVSSIDVSDRAINNRQRLFQLQLQQLNKIQSGFLQTLQGEAKDSARARKQPVLTAKTLLTSNRMIPMSDYTTIQASHKRESTLPVKLDASTELNLSLEKAKASVDNHLYQVYLAEVKALNTVKIFLRENYSKLSIDNRESLIAKIRATHKKLKGLEKELIMQF</sequence>
<evidence type="ECO:0000313" key="3">
    <source>
        <dbReference type="Proteomes" id="UP000785679"/>
    </source>
</evidence>
<protein>
    <submittedName>
        <fullName evidence="2">Uncharacterized protein</fullName>
    </submittedName>
</protein>
<feature type="region of interest" description="Disordered" evidence="1">
    <location>
        <begin position="119"/>
        <end position="138"/>
    </location>
</feature>
<accession>A0A8J8NRY8</accession>
<keyword evidence="3" id="KW-1185">Reference proteome</keyword>
<dbReference type="Proteomes" id="UP000785679">
    <property type="component" value="Unassembled WGS sequence"/>
</dbReference>
<name>A0A8J8NRY8_HALGN</name>
<evidence type="ECO:0000313" key="2">
    <source>
        <dbReference type="EMBL" id="TNV79076.1"/>
    </source>
</evidence>
<feature type="compositionally biased region" description="Basic and acidic residues" evidence="1">
    <location>
        <begin position="251"/>
        <end position="262"/>
    </location>
</feature>